<dbReference type="InterPro" id="IPR004095">
    <property type="entry name" value="TGS"/>
</dbReference>
<feature type="domain" description="OBG-type G" evidence="2">
    <location>
        <begin position="1"/>
        <end position="271"/>
    </location>
</feature>
<dbReference type="PANTHER" id="PTHR23305:SF1">
    <property type="entry name" value="OBG-TYPE G DOMAIN-CONTAINING PROTEIN"/>
    <property type="match status" value="1"/>
</dbReference>
<dbReference type="InterPro" id="IPR027417">
    <property type="entry name" value="P-loop_NTPase"/>
</dbReference>
<dbReference type="Gene3D" id="3.40.50.300">
    <property type="entry name" value="P-loop containing nucleotide triphosphate hydrolases"/>
    <property type="match status" value="1"/>
</dbReference>
<dbReference type="CDD" id="cd01899">
    <property type="entry name" value="Ygr210"/>
    <property type="match status" value="1"/>
</dbReference>
<accession>A0A938YT22</accession>
<dbReference type="GO" id="GO:0016887">
    <property type="term" value="F:ATP hydrolysis activity"/>
    <property type="evidence" value="ECO:0007669"/>
    <property type="project" value="TreeGrafter"/>
</dbReference>
<comment type="caution">
    <text evidence="3">The sequence shown here is derived from an EMBL/GenBank/DDBJ whole genome shotgun (WGS) entry which is preliminary data.</text>
</comment>
<dbReference type="AlphaFoldDB" id="A0A938YT22"/>
<dbReference type="InterPro" id="IPR013646">
    <property type="entry name" value="YGR210-like_G4"/>
</dbReference>
<protein>
    <submittedName>
        <fullName evidence="3">Redox-regulated ATPase YchF</fullName>
    </submittedName>
</protein>
<dbReference type="SUPFAM" id="SSF81271">
    <property type="entry name" value="TGS-like"/>
    <property type="match status" value="1"/>
</dbReference>
<dbReference type="Pfam" id="PF08438">
    <property type="entry name" value="YGR210-like_G4"/>
    <property type="match status" value="1"/>
</dbReference>
<dbReference type="NCBIfam" id="NF007171">
    <property type="entry name" value="PRK09602.1"/>
    <property type="match status" value="1"/>
</dbReference>
<dbReference type="Gene3D" id="3.10.20.30">
    <property type="match status" value="1"/>
</dbReference>
<dbReference type="InterPro" id="IPR012676">
    <property type="entry name" value="TGS-like"/>
</dbReference>
<gene>
    <name evidence="3" type="ORF">JW744_00680</name>
</gene>
<dbReference type="PANTHER" id="PTHR23305">
    <property type="entry name" value="OBG GTPASE FAMILY"/>
    <property type="match status" value="1"/>
</dbReference>
<dbReference type="GO" id="GO:0005525">
    <property type="term" value="F:GTP binding"/>
    <property type="evidence" value="ECO:0007669"/>
    <property type="project" value="InterPro"/>
</dbReference>
<dbReference type="InterPro" id="IPR006073">
    <property type="entry name" value="GTP-bd"/>
</dbReference>
<dbReference type="PROSITE" id="PS51710">
    <property type="entry name" value="G_OBG"/>
    <property type="match status" value="1"/>
</dbReference>
<dbReference type="Proteomes" id="UP000809243">
    <property type="component" value="Unassembled WGS sequence"/>
</dbReference>
<sequence>MQIGVVGKPSSGKSTFFSAATLVDVAIANYPFTTIEPNRGTGFVRVECIEKEFGVKCNPRHGYCSNGTRFVPVELVDVAGLVPDAHLGKGKGNAFLDDLRQADALIHVVDASGSTNEKGEPVEAGSHDPCKDIEFLEKEIEFWFLGIIEKNWGKISKTPAEGKSRLVAIMAQALSGIGANEKNVEEALEKTGLVEKKLAQWSQDEKMVFATAMRQVSKPIVIAANKVDILTAGKNLQRLREKFPEKTIIPCSGFAELALKKAAKEGFLGYEPGSREFKKLKDLNEKQEKLLAMVKERVLGKYGSTGIQDALDKTVFEALGYIGVFPAGTKKLADSEGRILPDCILMPKGSTALDFAFRLHTDMGEGFIRAVDVKKNLMVGKDHQLKNRDAIEIVFKKP</sequence>
<evidence type="ECO:0000256" key="1">
    <source>
        <dbReference type="ARBA" id="ARBA00022741"/>
    </source>
</evidence>
<reference evidence="3" key="1">
    <citation type="submission" date="2021-01" db="EMBL/GenBank/DDBJ databases">
        <title>Active Sulfur Cycling in an Early Earth Analoge.</title>
        <authorList>
            <person name="Hahn C.R."/>
            <person name="Youssef N.H."/>
            <person name="Elshahed M."/>
        </authorList>
    </citation>
    <scope>NUCLEOTIDE SEQUENCE</scope>
    <source>
        <strain evidence="3">Zod_Metabat.1151</strain>
    </source>
</reference>
<dbReference type="InterPro" id="IPR031167">
    <property type="entry name" value="G_OBG"/>
</dbReference>
<dbReference type="Pfam" id="PF01926">
    <property type="entry name" value="MMR_HSR1"/>
    <property type="match status" value="1"/>
</dbReference>
<evidence type="ECO:0000313" key="4">
    <source>
        <dbReference type="Proteomes" id="UP000809243"/>
    </source>
</evidence>
<dbReference type="EMBL" id="JAFGDB010000011">
    <property type="protein sequence ID" value="MBN2066966.1"/>
    <property type="molecule type" value="Genomic_DNA"/>
</dbReference>
<evidence type="ECO:0000259" key="2">
    <source>
        <dbReference type="PROSITE" id="PS51710"/>
    </source>
</evidence>
<dbReference type="GO" id="GO:0005737">
    <property type="term" value="C:cytoplasm"/>
    <property type="evidence" value="ECO:0007669"/>
    <property type="project" value="TreeGrafter"/>
</dbReference>
<dbReference type="Gene3D" id="1.10.8.470">
    <property type="match status" value="1"/>
</dbReference>
<dbReference type="InterPro" id="IPR012675">
    <property type="entry name" value="Beta-grasp_dom_sf"/>
</dbReference>
<dbReference type="PRINTS" id="PR00326">
    <property type="entry name" value="GTP1OBG"/>
</dbReference>
<proteinExistence type="predicted"/>
<dbReference type="Pfam" id="PF02824">
    <property type="entry name" value="TGS"/>
    <property type="match status" value="1"/>
</dbReference>
<dbReference type="SUPFAM" id="SSF52540">
    <property type="entry name" value="P-loop containing nucleoside triphosphate hydrolases"/>
    <property type="match status" value="1"/>
</dbReference>
<name>A0A938YT22_9ARCH</name>
<evidence type="ECO:0000313" key="3">
    <source>
        <dbReference type="EMBL" id="MBN2066966.1"/>
    </source>
</evidence>
<organism evidence="3 4">
    <name type="scientific">Candidatus Iainarchaeum sp</name>
    <dbReference type="NCBI Taxonomy" id="3101447"/>
    <lineage>
        <taxon>Archaea</taxon>
        <taxon>Candidatus Iainarchaeota</taxon>
        <taxon>Candidatus Iainarchaeia</taxon>
        <taxon>Candidatus Iainarchaeales</taxon>
        <taxon>Candidatus Iainarchaeaceae</taxon>
        <taxon>Candidatus Iainarchaeum</taxon>
    </lineage>
</organism>
<keyword evidence="1" id="KW-0547">Nucleotide-binding</keyword>